<dbReference type="EMBL" id="FOFZ01000004">
    <property type="protein sequence ID" value="SEQ76389.1"/>
    <property type="molecule type" value="Genomic_DNA"/>
</dbReference>
<protein>
    <submittedName>
        <fullName evidence="2">Uncharacterized protein</fullName>
    </submittedName>
</protein>
<accession>A0A1H9IPD3</accession>
<dbReference type="AlphaFoldDB" id="A0A1H9IPD3"/>
<sequence length="50" mass="5772">MLLSQKAMSYHPLRKTELIIKKNIALISIFMSFVLILTNIITVEKFDTGF</sequence>
<gene>
    <name evidence="2" type="ORF">SAMN05444355_10473</name>
</gene>
<name>A0A1H9IPD3_FLAFI</name>
<organism evidence="2 3">
    <name type="scientific">Flavobacterium frigoris</name>
    <dbReference type="NCBI Taxonomy" id="229204"/>
    <lineage>
        <taxon>Bacteria</taxon>
        <taxon>Pseudomonadati</taxon>
        <taxon>Bacteroidota</taxon>
        <taxon>Flavobacteriia</taxon>
        <taxon>Flavobacteriales</taxon>
        <taxon>Flavobacteriaceae</taxon>
        <taxon>Flavobacterium</taxon>
    </lineage>
</organism>
<proteinExistence type="predicted"/>
<dbReference type="Proteomes" id="UP000183658">
    <property type="component" value="Unassembled WGS sequence"/>
</dbReference>
<evidence type="ECO:0000256" key="1">
    <source>
        <dbReference type="SAM" id="Phobius"/>
    </source>
</evidence>
<keyword evidence="3" id="KW-1185">Reference proteome</keyword>
<keyword evidence="1" id="KW-0812">Transmembrane</keyword>
<keyword evidence="1" id="KW-1133">Transmembrane helix</keyword>
<feature type="transmembrane region" description="Helical" evidence="1">
    <location>
        <begin position="24"/>
        <end position="43"/>
    </location>
</feature>
<evidence type="ECO:0000313" key="3">
    <source>
        <dbReference type="Proteomes" id="UP000183658"/>
    </source>
</evidence>
<evidence type="ECO:0000313" key="2">
    <source>
        <dbReference type="EMBL" id="SEQ76389.1"/>
    </source>
</evidence>
<reference evidence="3" key="1">
    <citation type="submission" date="2016-10" db="EMBL/GenBank/DDBJ databases">
        <authorList>
            <person name="Varghese N."/>
            <person name="Submissions S."/>
        </authorList>
    </citation>
    <scope>NUCLEOTIDE SEQUENCE [LARGE SCALE GENOMIC DNA]</scope>
    <source>
        <strain evidence="3">DSM 15719</strain>
    </source>
</reference>
<keyword evidence="1" id="KW-0472">Membrane</keyword>